<keyword evidence="8" id="KW-1185">Reference proteome</keyword>
<evidence type="ECO:0000313" key="7">
    <source>
        <dbReference type="EMBL" id="MBU9698387.1"/>
    </source>
</evidence>
<feature type="domain" description="Yip1" evidence="6">
    <location>
        <begin position="18"/>
        <end position="185"/>
    </location>
</feature>
<evidence type="ECO:0000259" key="6">
    <source>
        <dbReference type="Pfam" id="PF04893"/>
    </source>
</evidence>
<comment type="subcellular location">
    <subcellularLocation>
        <location evidence="1">Membrane</location>
        <topology evidence="1">Multi-pass membrane protein</topology>
    </subcellularLocation>
</comment>
<keyword evidence="2 5" id="KW-0812">Transmembrane</keyword>
<feature type="transmembrane region" description="Helical" evidence="5">
    <location>
        <begin position="37"/>
        <end position="55"/>
    </location>
</feature>
<evidence type="ECO:0000256" key="4">
    <source>
        <dbReference type="ARBA" id="ARBA00023136"/>
    </source>
</evidence>
<accession>A0ABS6J4H4</accession>
<feature type="transmembrane region" description="Helical" evidence="5">
    <location>
        <begin position="75"/>
        <end position="96"/>
    </location>
</feature>
<keyword evidence="3 5" id="KW-1133">Transmembrane helix</keyword>
<sequence length="194" mass="20390">MQLTVGNLAGLVRLTLGDPRLAARAVMAQPLPVQARWGALILTAVLSAFLMQAVTALLPPLPGPDGEAVTPIGPAIWAGMVASGMVMTVLLVHHVGRWRGGSGQLGDAVLLVAWLQFIQLLTVLLQIVVMLVLPFAAPLVEIGGVLLFLWLLVHFVAELHGFRSIGLVFLGVVVTFVAAVFTLSALLLMLGVGL</sequence>
<protein>
    <submittedName>
        <fullName evidence="7">YIP1 family protein</fullName>
    </submittedName>
</protein>
<name>A0ABS6J4H4_9RHOB</name>
<comment type="caution">
    <text evidence="7">The sequence shown here is derived from an EMBL/GenBank/DDBJ whole genome shotgun (WGS) entry which is preliminary data.</text>
</comment>
<dbReference type="EMBL" id="JAAATX020000007">
    <property type="protein sequence ID" value="MBU9698387.1"/>
    <property type="molecule type" value="Genomic_DNA"/>
</dbReference>
<dbReference type="InterPro" id="IPR006977">
    <property type="entry name" value="Yip1_dom"/>
</dbReference>
<gene>
    <name evidence="7" type="ORF">GU927_011075</name>
</gene>
<reference evidence="7 8" key="1">
    <citation type="submission" date="2021-06" db="EMBL/GenBank/DDBJ databases">
        <title>Rhodobacteraceae bacterium strain HSP-20.</title>
        <authorList>
            <person name="Chen W.-M."/>
        </authorList>
    </citation>
    <scope>NUCLEOTIDE SEQUENCE [LARGE SCALE GENOMIC DNA]</scope>
    <source>
        <strain evidence="7 8">HSP-20</strain>
    </source>
</reference>
<keyword evidence="4 5" id="KW-0472">Membrane</keyword>
<dbReference type="Pfam" id="PF04893">
    <property type="entry name" value="Yip1"/>
    <property type="match status" value="1"/>
</dbReference>
<evidence type="ECO:0000256" key="2">
    <source>
        <dbReference type="ARBA" id="ARBA00022692"/>
    </source>
</evidence>
<evidence type="ECO:0000256" key="3">
    <source>
        <dbReference type="ARBA" id="ARBA00022989"/>
    </source>
</evidence>
<evidence type="ECO:0000313" key="8">
    <source>
        <dbReference type="Proteomes" id="UP000731907"/>
    </source>
</evidence>
<feature type="transmembrane region" description="Helical" evidence="5">
    <location>
        <begin position="135"/>
        <end position="153"/>
    </location>
</feature>
<feature type="transmembrane region" description="Helical" evidence="5">
    <location>
        <begin position="108"/>
        <end position="129"/>
    </location>
</feature>
<feature type="transmembrane region" description="Helical" evidence="5">
    <location>
        <begin position="165"/>
        <end position="192"/>
    </location>
</feature>
<evidence type="ECO:0000256" key="5">
    <source>
        <dbReference type="SAM" id="Phobius"/>
    </source>
</evidence>
<dbReference type="Proteomes" id="UP000731907">
    <property type="component" value="Unassembled WGS sequence"/>
</dbReference>
<dbReference type="RefSeq" id="WP_161762515.1">
    <property type="nucleotide sequence ID" value="NZ_JAAATX020000007.1"/>
</dbReference>
<evidence type="ECO:0000256" key="1">
    <source>
        <dbReference type="ARBA" id="ARBA00004141"/>
    </source>
</evidence>
<proteinExistence type="predicted"/>
<organism evidence="7 8">
    <name type="scientific">Paragemmobacter amnigenus</name>
    <dbReference type="NCBI Taxonomy" id="2852097"/>
    <lineage>
        <taxon>Bacteria</taxon>
        <taxon>Pseudomonadati</taxon>
        <taxon>Pseudomonadota</taxon>
        <taxon>Alphaproteobacteria</taxon>
        <taxon>Rhodobacterales</taxon>
        <taxon>Paracoccaceae</taxon>
        <taxon>Paragemmobacter</taxon>
    </lineage>
</organism>